<dbReference type="InterPro" id="IPR020843">
    <property type="entry name" value="ER"/>
</dbReference>
<name>A0A2U3P999_9MYCO</name>
<proteinExistence type="predicted"/>
<gene>
    <name evidence="4" type="ORF">MNAB215_2517</name>
</gene>
<sequence>MNTGNTATMLPAHPAVVREHPGGDSMRAIILSGFGGLDRLVYADIPKPLPKDGEVVIAVRGFGINHAEMHMRRGEWAEAAEVSGIECVGIVDSCPGGEFPVGAKVAALMGGLGRTINGSYAEFTRVRAANVALIESDLAWSDLAALPETYATAWTCLFRNLDLKEGQTLVLRGATSSFGQAALKMAAAAGARVIATARSRERFAMLEKLGATRVEPERPDLAGHIAEARRIDAVLDLVGNSTILDSLDMLRRGGTACLAGWLGGLDPIGDFNPLLRMPSGVNLNFFGSFVFGTPGFPLSDVPLADIARQVAEGELDAKPTRVFSFDQIHQAHRVMEAGEAGGKMVVVMDR</sequence>
<keyword evidence="5" id="KW-1185">Reference proteome</keyword>
<dbReference type="Pfam" id="PF08240">
    <property type="entry name" value="ADH_N"/>
    <property type="match status" value="1"/>
</dbReference>
<dbReference type="InterPro" id="IPR011032">
    <property type="entry name" value="GroES-like_sf"/>
</dbReference>
<evidence type="ECO:0000259" key="3">
    <source>
        <dbReference type="SMART" id="SM00829"/>
    </source>
</evidence>
<dbReference type="InterPro" id="IPR036291">
    <property type="entry name" value="NAD(P)-bd_dom_sf"/>
</dbReference>
<protein>
    <submittedName>
        <fullName evidence="4">NADPH:quinone reductase or related Zn-dependent oxidoreductase</fullName>
    </submittedName>
</protein>
<dbReference type="SUPFAM" id="SSF50129">
    <property type="entry name" value="GroES-like"/>
    <property type="match status" value="1"/>
</dbReference>
<accession>A0A2U3P999</accession>
<organism evidence="4 5">
    <name type="scientific">Mycobacterium numidiamassiliense</name>
    <dbReference type="NCBI Taxonomy" id="1841861"/>
    <lineage>
        <taxon>Bacteria</taxon>
        <taxon>Bacillati</taxon>
        <taxon>Actinomycetota</taxon>
        <taxon>Actinomycetes</taxon>
        <taxon>Mycobacteriales</taxon>
        <taxon>Mycobacteriaceae</taxon>
        <taxon>Mycobacterium</taxon>
    </lineage>
</organism>
<evidence type="ECO:0000256" key="2">
    <source>
        <dbReference type="ARBA" id="ARBA00023002"/>
    </source>
</evidence>
<keyword evidence="2" id="KW-0560">Oxidoreductase</keyword>
<evidence type="ECO:0000256" key="1">
    <source>
        <dbReference type="ARBA" id="ARBA00022857"/>
    </source>
</evidence>
<dbReference type="SMART" id="SM00829">
    <property type="entry name" value="PKS_ER"/>
    <property type="match status" value="1"/>
</dbReference>
<dbReference type="InterPro" id="IPR013154">
    <property type="entry name" value="ADH-like_N"/>
</dbReference>
<dbReference type="PANTHER" id="PTHR48106:SF18">
    <property type="entry name" value="QUINONE OXIDOREDUCTASE PIG3"/>
    <property type="match status" value="1"/>
</dbReference>
<dbReference type="InterPro" id="IPR013149">
    <property type="entry name" value="ADH-like_C"/>
</dbReference>
<reference evidence="4 5" key="1">
    <citation type="submission" date="2017-01" db="EMBL/GenBank/DDBJ databases">
        <authorList>
            <consortium name="Urmite Genomes"/>
        </authorList>
    </citation>
    <scope>NUCLEOTIDE SEQUENCE [LARGE SCALE GENOMIC DNA]</scope>
    <source>
        <strain evidence="4 5">AB215</strain>
    </source>
</reference>
<dbReference type="Gene3D" id="3.40.50.720">
    <property type="entry name" value="NAD(P)-binding Rossmann-like Domain"/>
    <property type="match status" value="1"/>
</dbReference>
<keyword evidence="1" id="KW-0521">NADP</keyword>
<dbReference type="Pfam" id="PF00107">
    <property type="entry name" value="ADH_zinc_N"/>
    <property type="match status" value="1"/>
</dbReference>
<dbReference type="SUPFAM" id="SSF51735">
    <property type="entry name" value="NAD(P)-binding Rossmann-fold domains"/>
    <property type="match status" value="1"/>
</dbReference>
<dbReference type="Proteomes" id="UP000240424">
    <property type="component" value="Unassembled WGS sequence"/>
</dbReference>
<dbReference type="PANTHER" id="PTHR48106">
    <property type="entry name" value="QUINONE OXIDOREDUCTASE PIG3-RELATED"/>
    <property type="match status" value="1"/>
</dbReference>
<evidence type="ECO:0000313" key="4">
    <source>
        <dbReference type="EMBL" id="SPM40320.1"/>
    </source>
</evidence>
<dbReference type="EMBL" id="FUEZ01000004">
    <property type="protein sequence ID" value="SPM40320.1"/>
    <property type="molecule type" value="Genomic_DNA"/>
</dbReference>
<dbReference type="AlphaFoldDB" id="A0A2U3P999"/>
<dbReference type="Gene3D" id="3.90.180.10">
    <property type="entry name" value="Medium-chain alcohol dehydrogenases, catalytic domain"/>
    <property type="match status" value="1"/>
</dbReference>
<evidence type="ECO:0000313" key="5">
    <source>
        <dbReference type="Proteomes" id="UP000240424"/>
    </source>
</evidence>
<feature type="domain" description="Enoyl reductase (ER)" evidence="3">
    <location>
        <begin position="35"/>
        <end position="346"/>
    </location>
</feature>
<dbReference type="STRING" id="1841861.GCA_900157365_00835"/>
<dbReference type="GO" id="GO:0016651">
    <property type="term" value="F:oxidoreductase activity, acting on NAD(P)H"/>
    <property type="evidence" value="ECO:0007669"/>
    <property type="project" value="TreeGrafter"/>
</dbReference>
<dbReference type="GO" id="GO:0070402">
    <property type="term" value="F:NADPH binding"/>
    <property type="evidence" value="ECO:0007669"/>
    <property type="project" value="TreeGrafter"/>
</dbReference>